<dbReference type="SMART" id="SM00147">
    <property type="entry name" value="RasGEF"/>
    <property type="match status" value="1"/>
</dbReference>
<feature type="region of interest" description="Disordered" evidence="3">
    <location>
        <begin position="1057"/>
        <end position="1112"/>
    </location>
</feature>
<dbReference type="InterPro" id="IPR008937">
    <property type="entry name" value="Ras-like_GEF"/>
</dbReference>
<dbReference type="GO" id="GO:0005085">
    <property type="term" value="F:guanyl-nucleotide exchange factor activity"/>
    <property type="evidence" value="ECO:0007669"/>
    <property type="project" value="UniProtKB-KW"/>
</dbReference>
<dbReference type="GO" id="GO:0005886">
    <property type="term" value="C:plasma membrane"/>
    <property type="evidence" value="ECO:0007669"/>
    <property type="project" value="TreeGrafter"/>
</dbReference>
<dbReference type="PROSITE" id="PS50212">
    <property type="entry name" value="RASGEF_NTER"/>
    <property type="match status" value="1"/>
</dbReference>
<evidence type="ECO:0000313" key="7">
    <source>
        <dbReference type="Proteomes" id="UP001176521"/>
    </source>
</evidence>
<feature type="compositionally biased region" description="Gly residues" evidence="3">
    <location>
        <begin position="213"/>
        <end position="227"/>
    </location>
</feature>
<dbReference type="InterPro" id="IPR000651">
    <property type="entry name" value="Ras-like_Gua-exchang_fac_N"/>
</dbReference>
<feature type="region of interest" description="Disordered" evidence="3">
    <location>
        <begin position="670"/>
        <end position="743"/>
    </location>
</feature>
<feature type="region of interest" description="Disordered" evidence="3">
    <location>
        <begin position="48"/>
        <end position="71"/>
    </location>
</feature>
<accession>A0AAN6GHA3</accession>
<feature type="region of interest" description="Disordered" evidence="3">
    <location>
        <begin position="1607"/>
        <end position="1626"/>
    </location>
</feature>
<feature type="compositionally biased region" description="Low complexity" evidence="3">
    <location>
        <begin position="368"/>
        <end position="387"/>
    </location>
</feature>
<feature type="domain" description="Ras-GEF" evidence="4">
    <location>
        <begin position="1771"/>
        <end position="2110"/>
    </location>
</feature>
<feature type="compositionally biased region" description="Basic and acidic residues" evidence="3">
    <location>
        <begin position="1099"/>
        <end position="1112"/>
    </location>
</feature>
<reference evidence="6" key="1">
    <citation type="journal article" date="2023" name="PhytoFront">
        <title>Draft Genome Resources of Seven Strains of Tilletia horrida, Causal Agent of Kernel Smut of Rice.</title>
        <authorList>
            <person name="Khanal S."/>
            <person name="Antony Babu S."/>
            <person name="Zhou X.G."/>
        </authorList>
    </citation>
    <scope>NUCLEOTIDE SEQUENCE</scope>
    <source>
        <strain evidence="6">TX3</strain>
    </source>
</reference>
<dbReference type="Pfam" id="PF00617">
    <property type="entry name" value="RasGEF"/>
    <property type="match status" value="1"/>
</dbReference>
<feature type="compositionally biased region" description="Low complexity" evidence="3">
    <location>
        <begin position="809"/>
        <end position="819"/>
    </location>
</feature>
<feature type="region of interest" description="Disordered" evidence="3">
    <location>
        <begin position="355"/>
        <end position="442"/>
    </location>
</feature>
<evidence type="ECO:0000259" key="4">
    <source>
        <dbReference type="PROSITE" id="PS50009"/>
    </source>
</evidence>
<feature type="compositionally biased region" description="Polar residues" evidence="3">
    <location>
        <begin position="683"/>
        <end position="702"/>
    </location>
</feature>
<feature type="region of interest" description="Disordered" evidence="3">
    <location>
        <begin position="515"/>
        <end position="587"/>
    </location>
</feature>
<feature type="region of interest" description="Disordered" evidence="3">
    <location>
        <begin position="600"/>
        <end position="621"/>
    </location>
</feature>
<feature type="region of interest" description="Disordered" evidence="3">
    <location>
        <begin position="779"/>
        <end position="849"/>
    </location>
</feature>
<dbReference type="InterPro" id="IPR023578">
    <property type="entry name" value="Ras_GEF_dom_sf"/>
</dbReference>
<feature type="compositionally biased region" description="Low complexity" evidence="3">
    <location>
        <begin position="1662"/>
        <end position="1677"/>
    </location>
</feature>
<feature type="region of interest" description="Disordered" evidence="3">
    <location>
        <begin position="1662"/>
        <end position="1689"/>
    </location>
</feature>
<dbReference type="Gene3D" id="1.20.870.10">
    <property type="entry name" value="Son of sevenless (SoS) protein Chain: S domain 1"/>
    <property type="match status" value="1"/>
</dbReference>
<proteinExistence type="predicted"/>
<dbReference type="Pfam" id="PF00618">
    <property type="entry name" value="RasGEF_N"/>
    <property type="match status" value="1"/>
</dbReference>
<feature type="region of interest" description="Disordered" evidence="3">
    <location>
        <begin position="1023"/>
        <end position="1045"/>
    </location>
</feature>
<feature type="compositionally biased region" description="Low complexity" evidence="3">
    <location>
        <begin position="51"/>
        <end position="71"/>
    </location>
</feature>
<feature type="domain" description="N-terminal Ras-GEF" evidence="5">
    <location>
        <begin position="856"/>
        <end position="984"/>
    </location>
</feature>
<name>A0AAN6GHA3_9BASI</name>
<dbReference type="CDD" id="cd06224">
    <property type="entry name" value="REM"/>
    <property type="match status" value="1"/>
</dbReference>
<evidence type="ECO:0000256" key="1">
    <source>
        <dbReference type="ARBA" id="ARBA00022658"/>
    </source>
</evidence>
<dbReference type="PROSITE" id="PS50009">
    <property type="entry name" value="RASGEF_CAT"/>
    <property type="match status" value="1"/>
</dbReference>
<feature type="compositionally biased region" description="Polar residues" evidence="3">
    <location>
        <begin position="1284"/>
        <end position="1304"/>
    </location>
</feature>
<organism evidence="6 7">
    <name type="scientific">Tilletia horrida</name>
    <dbReference type="NCBI Taxonomy" id="155126"/>
    <lineage>
        <taxon>Eukaryota</taxon>
        <taxon>Fungi</taxon>
        <taxon>Dikarya</taxon>
        <taxon>Basidiomycota</taxon>
        <taxon>Ustilaginomycotina</taxon>
        <taxon>Exobasidiomycetes</taxon>
        <taxon>Tilletiales</taxon>
        <taxon>Tilletiaceae</taxon>
        <taxon>Tilletia</taxon>
    </lineage>
</organism>
<evidence type="ECO:0000256" key="3">
    <source>
        <dbReference type="SAM" id="MobiDB-lite"/>
    </source>
</evidence>
<dbReference type="GO" id="GO:0007265">
    <property type="term" value="P:Ras protein signal transduction"/>
    <property type="evidence" value="ECO:0007669"/>
    <property type="project" value="TreeGrafter"/>
</dbReference>
<sequence>MADSAVPDDVELTNYQAVRSIVAAHGAELPPQETIVALLAEQMGGADENVGDTSIGSSGSSSGKASSTSGSIGAASGVGAGAVVLDVGKEVIPFRVLALSDGPSSRIVYRVEWERGPDGAGSGAQQAGDAAAAAAAAASGTADGGGKTVNSEQSSLSSTIAAITQPFLQNNQATPRASPAALLKKQGRKVLRGPRSIPNLRIHAGNRSASSGSGAGGAGAGGGGGRSGRPALPTLGLAFQNASGGPADGGLISPPLRSAGSNISAHVAVPFPVDPTPAPGRGNFGAVSQPPQIALQHYGDSSSGSGATSGSPATRAAVLTEGDVWGALLGANEEGGGLPSPAARRKDLDLGLGLDLRGSTETRNPPLVVESDVSEGEASASEGPEVGDTSADSGGSLGFGSARRRRRLKALTATRTGSDGLSPDGNGDSGVSPIPKLQHIPAEDQVGVAPPHRSASIGRGHWRSISPFGPSVVVKQANLRKVASSGLRNVRAGLHDPTSAPPMLGEGRNRLFPSTAASVSSHTPSSPDMSDGATPNVAGSQTPRIQPQLREAPSFTSSSGSHRTARGTGSDAHTLIFGSDGPTDLQGLGEDAELVLQYPAESASRSNSPAIGGASSPDPLASERFPKAFLPFWERSKPDDPVLIFDVFQTYAQGDPADETDAKRLSLTTAPAAAETHKRNESVDSTGHGQSKTIPASPSAGTVQALDGSPHPSAPASERSSRHLSTSTTQSTGAAGASTLPTDDPRFAIWTVREPEQPPIVSIGAQAFVSQVHDAAAPVVSPKAPTTTSRFSVRPPATPETPGRERTRAFAQASPFAAAGVGDPSEMATPTAANSDQRRRQNRNSNLREDVLLPLDRPTLLAATKSRLVAELTSEIDSRMLTDFFFTYRLYMTPCELFRLLSLRFQWALGQPCSPHDEARRRIVRVRTYTVLKYWLNNLFEYDFLSDGALRSELTKWLNSLAKDPVLANRDADLAIIKSLKKTVRELKQRYSRSGVGGLLAGDPNVIASESAELRNLQAAISAQSTSPQLKEPDGNAVSSPKVQDDVDLVLAVDDKKEVDEQGEGGGAGESVPPSRVNSMIQTGRARSGSESLAPSWLEQRRASSSDQDEARPDLAVRPDLAAQPFLTAPFNDADDAAEAGVFVPVVGMYTEDEPLQPTLAIQPTPSVQNPLSKAISNTVTRLTKFGRALGNRSTLTVPFSSDSGASSNDQDQVELTDLLADPRQLQTFIDALRNSQAAAAAAATAAEIEKPMLEAMAEVTEPAGSARTSFLAAQAESESSQSDSTNLDNTPGLSDASQSTPASSVRHRDSASGESLLDSRRSSASALGLGLGLDSEQKTVDEAPAPLPPATGEALHRYTSNQTLRTLGSIDQPLGSGLAPAPTLRDFSNYAAAMDVPNVVQIDDIDLSSDEDDGVVRRALRRLPGARDLRTTNNVRDLSAAEARQSFDSFSMASGHGPVKAAYTSIPASLVGSQRSGSWQDGIGGGLAAPTYPDKIGTVTTELLDPDEALAGYELVKGFRLDEVESDEEEPGDVEAALRRLEGILDEEKQREKARRVERMFQESQARIAARERMSKRATVAILSEEGPIRDSILSKAPSRLESILDAPSSETSTAPADAASVRLSTDAPVAPEINVPDSPISDEAEHDSLKVKIRTYAEQRSPFLRSRPPLSSPKGGRPPLPAGAAARAARPLTFAAVPGADLSRSLGRTTRQGRVLMTSKGAFAGAIGAAAGSGSAATGAGSSGAALTPSPRPALHLPVMHYSFLLNSAPETIAQQFTLIEAELFKAVTWDELVSGRWRERTLEALDWETFYQRAGRRKAECIATGMAYKEQAVDAIIARFNLMCGWVASEVVLTQGIEMRAKLLSKMIRIAWKCYEQHNHATLTQILVGLQFPAVERLHKTWARLPAKHRRIFKDLKTFTSPSRNFAYLRAATQVKVTELGLVELMMTTGMATSSTRNPFSLAPIGATPGASAGGTGTGKSKRAEAAIEGFIPFFGLFTSTLESAEALPTFVDPSAPSCPVDMDPKTGELRSLANPDAFDHLPPLPASIRLEPLVNLFKARALALTVKTIIAFQERAALYSFEADRNMYVKCLKVRALQGHQQLSLSSFVEP</sequence>
<dbReference type="SUPFAM" id="SSF48366">
    <property type="entry name" value="Ras GEF"/>
    <property type="match status" value="1"/>
</dbReference>
<comment type="caution">
    <text evidence="6">The sequence shown here is derived from an EMBL/GenBank/DDBJ whole genome shotgun (WGS) entry which is preliminary data.</text>
</comment>
<dbReference type="InterPro" id="IPR001895">
    <property type="entry name" value="RASGEF_cat_dom"/>
</dbReference>
<dbReference type="EMBL" id="JAPDMQ010000006">
    <property type="protein sequence ID" value="KAK0540922.1"/>
    <property type="molecule type" value="Genomic_DNA"/>
</dbReference>
<evidence type="ECO:0000313" key="6">
    <source>
        <dbReference type="EMBL" id="KAK0540922.1"/>
    </source>
</evidence>
<dbReference type="Gene3D" id="1.10.840.10">
    <property type="entry name" value="Ras guanine-nucleotide exchange factors catalytic domain"/>
    <property type="match status" value="1"/>
</dbReference>
<protein>
    <submittedName>
        <fullName evidence="6">Guanine nucleotide exchange factor lte1</fullName>
    </submittedName>
</protein>
<dbReference type="InterPro" id="IPR036964">
    <property type="entry name" value="RASGEF_cat_dom_sf"/>
</dbReference>
<feature type="compositionally biased region" description="Polar residues" evidence="3">
    <location>
        <begin position="515"/>
        <end position="528"/>
    </location>
</feature>
<feature type="region of interest" description="Disordered" evidence="3">
    <location>
        <begin position="1267"/>
        <end position="1320"/>
    </location>
</feature>
<feature type="compositionally biased region" description="Basic and acidic residues" evidence="3">
    <location>
        <begin position="1307"/>
        <end position="1320"/>
    </location>
</feature>
<dbReference type="Proteomes" id="UP001176521">
    <property type="component" value="Unassembled WGS sequence"/>
</dbReference>
<keyword evidence="7" id="KW-1185">Reference proteome</keyword>
<dbReference type="SMART" id="SM00229">
    <property type="entry name" value="RasGEFN"/>
    <property type="match status" value="1"/>
</dbReference>
<feature type="region of interest" description="Disordered" evidence="3">
    <location>
        <begin position="491"/>
        <end position="510"/>
    </location>
</feature>
<dbReference type="PANTHER" id="PTHR23113:SF368">
    <property type="entry name" value="CELL DIVISION CONTROL PROTEIN 25"/>
    <property type="match status" value="1"/>
</dbReference>
<gene>
    <name evidence="6" type="primary">LTE1</name>
    <name evidence="6" type="ORF">OC842_000233</name>
</gene>
<keyword evidence="1 2" id="KW-0344">Guanine-nucleotide releasing factor</keyword>
<feature type="compositionally biased region" description="Low complexity" evidence="3">
    <location>
        <begin position="725"/>
        <end position="739"/>
    </location>
</feature>
<evidence type="ECO:0000256" key="2">
    <source>
        <dbReference type="PROSITE-ProRule" id="PRU00168"/>
    </source>
</evidence>
<dbReference type="PANTHER" id="PTHR23113">
    <property type="entry name" value="GUANINE NUCLEOTIDE EXCHANGE FACTOR"/>
    <property type="match status" value="1"/>
</dbReference>
<feature type="region of interest" description="Disordered" evidence="3">
    <location>
        <begin position="186"/>
        <end position="240"/>
    </location>
</feature>
<feature type="compositionally biased region" description="Low complexity" evidence="3">
    <location>
        <begin position="1273"/>
        <end position="1283"/>
    </location>
</feature>
<evidence type="ECO:0000259" key="5">
    <source>
        <dbReference type="PROSITE" id="PS50212"/>
    </source>
</evidence>